<gene>
    <name evidence="2" type="ORF">BpHYR1_040175</name>
</gene>
<accession>A0A3M7PLL4</accession>
<feature type="compositionally biased region" description="Polar residues" evidence="1">
    <location>
        <begin position="26"/>
        <end position="41"/>
    </location>
</feature>
<evidence type="ECO:0000313" key="2">
    <source>
        <dbReference type="EMBL" id="RMZ99537.1"/>
    </source>
</evidence>
<sequence length="87" mass="9436">MSFHISVHNISSNKNVTPKKTDSKTVRTVQPSDRSTVTDRPNNGGRPSLPAFLAVRPTGLFSPTKASKPSDRLNRPSKPSGLTDPRP</sequence>
<comment type="caution">
    <text evidence="2">The sequence shown here is derived from an EMBL/GenBank/DDBJ whole genome shotgun (WGS) entry which is preliminary data.</text>
</comment>
<proteinExistence type="predicted"/>
<feature type="compositionally biased region" description="Polar residues" evidence="1">
    <location>
        <begin position="8"/>
        <end position="18"/>
    </location>
</feature>
<evidence type="ECO:0000256" key="1">
    <source>
        <dbReference type="SAM" id="MobiDB-lite"/>
    </source>
</evidence>
<evidence type="ECO:0000313" key="3">
    <source>
        <dbReference type="Proteomes" id="UP000276133"/>
    </source>
</evidence>
<name>A0A3M7PLL4_BRAPC</name>
<dbReference type="Proteomes" id="UP000276133">
    <property type="component" value="Unassembled WGS sequence"/>
</dbReference>
<organism evidence="2 3">
    <name type="scientific">Brachionus plicatilis</name>
    <name type="common">Marine rotifer</name>
    <name type="synonym">Brachionus muelleri</name>
    <dbReference type="NCBI Taxonomy" id="10195"/>
    <lineage>
        <taxon>Eukaryota</taxon>
        <taxon>Metazoa</taxon>
        <taxon>Spiralia</taxon>
        <taxon>Gnathifera</taxon>
        <taxon>Rotifera</taxon>
        <taxon>Eurotatoria</taxon>
        <taxon>Monogononta</taxon>
        <taxon>Pseudotrocha</taxon>
        <taxon>Ploima</taxon>
        <taxon>Brachionidae</taxon>
        <taxon>Brachionus</taxon>
    </lineage>
</organism>
<keyword evidence="3" id="KW-1185">Reference proteome</keyword>
<feature type="region of interest" description="Disordered" evidence="1">
    <location>
        <begin position="1"/>
        <end position="87"/>
    </location>
</feature>
<protein>
    <submittedName>
        <fullName evidence="2">Uncharacterized protein</fullName>
    </submittedName>
</protein>
<dbReference type="EMBL" id="REGN01010181">
    <property type="protein sequence ID" value="RMZ99537.1"/>
    <property type="molecule type" value="Genomic_DNA"/>
</dbReference>
<reference evidence="2 3" key="1">
    <citation type="journal article" date="2018" name="Sci. Rep.">
        <title>Genomic signatures of local adaptation to the degree of environmental predictability in rotifers.</title>
        <authorList>
            <person name="Franch-Gras L."/>
            <person name="Hahn C."/>
            <person name="Garcia-Roger E.M."/>
            <person name="Carmona M.J."/>
            <person name="Serra M."/>
            <person name="Gomez A."/>
        </authorList>
    </citation>
    <scope>NUCLEOTIDE SEQUENCE [LARGE SCALE GENOMIC DNA]</scope>
    <source>
        <strain evidence="2">HYR1</strain>
    </source>
</reference>
<dbReference type="AlphaFoldDB" id="A0A3M7PLL4"/>